<proteinExistence type="predicted"/>
<evidence type="ECO:0000313" key="4">
    <source>
        <dbReference type="Proteomes" id="UP000807353"/>
    </source>
</evidence>
<keyword evidence="4" id="KW-1185">Reference proteome</keyword>
<protein>
    <recommendedName>
        <fullName evidence="2">RING-type domain-containing protein</fullName>
    </recommendedName>
</protein>
<dbReference type="PROSITE" id="PS50089">
    <property type="entry name" value="ZF_RING_2"/>
    <property type="match status" value="1"/>
</dbReference>
<dbReference type="PANTHER" id="PTHR22696">
    <property type="entry name" value="E3 UBIQUITIN-PROTEIN LIGASE RNF26"/>
    <property type="match status" value="1"/>
</dbReference>
<reference evidence="3" key="1">
    <citation type="submission" date="2020-11" db="EMBL/GenBank/DDBJ databases">
        <authorList>
            <consortium name="DOE Joint Genome Institute"/>
            <person name="Ahrendt S."/>
            <person name="Riley R."/>
            <person name="Andreopoulos W."/>
            <person name="Labutti K."/>
            <person name="Pangilinan J."/>
            <person name="Ruiz-Duenas F.J."/>
            <person name="Barrasa J.M."/>
            <person name="Sanchez-Garcia M."/>
            <person name="Camarero S."/>
            <person name="Miyauchi S."/>
            <person name="Serrano A."/>
            <person name="Linde D."/>
            <person name="Babiker R."/>
            <person name="Drula E."/>
            <person name="Ayuso-Fernandez I."/>
            <person name="Pacheco R."/>
            <person name="Padilla G."/>
            <person name="Ferreira P."/>
            <person name="Barriuso J."/>
            <person name="Kellner H."/>
            <person name="Castanera R."/>
            <person name="Alfaro M."/>
            <person name="Ramirez L."/>
            <person name="Pisabarro A.G."/>
            <person name="Kuo A."/>
            <person name="Tritt A."/>
            <person name="Lipzen A."/>
            <person name="He G."/>
            <person name="Yan M."/>
            <person name="Ng V."/>
            <person name="Cullen D."/>
            <person name="Martin F."/>
            <person name="Rosso M.-N."/>
            <person name="Henrissat B."/>
            <person name="Hibbett D."/>
            <person name="Martinez A.T."/>
            <person name="Grigoriev I.V."/>
        </authorList>
    </citation>
    <scope>NUCLEOTIDE SEQUENCE</scope>
    <source>
        <strain evidence="3">CBS 247.69</strain>
    </source>
</reference>
<dbReference type="OrthoDB" id="3063926at2759"/>
<dbReference type="Pfam" id="PF13920">
    <property type="entry name" value="zf-C3HC4_3"/>
    <property type="match status" value="1"/>
</dbReference>
<evidence type="ECO:0000256" key="1">
    <source>
        <dbReference type="PROSITE-ProRule" id="PRU00175"/>
    </source>
</evidence>
<gene>
    <name evidence="3" type="ORF">BDZ94DRAFT_1244496</name>
</gene>
<dbReference type="GO" id="GO:0061630">
    <property type="term" value="F:ubiquitin protein ligase activity"/>
    <property type="evidence" value="ECO:0007669"/>
    <property type="project" value="TreeGrafter"/>
</dbReference>
<name>A0A9P6CQX2_9AGAR</name>
<dbReference type="InterPro" id="IPR001841">
    <property type="entry name" value="Znf_RING"/>
</dbReference>
<feature type="domain" description="RING-type" evidence="2">
    <location>
        <begin position="42"/>
        <end position="85"/>
    </location>
</feature>
<dbReference type="GO" id="GO:0006511">
    <property type="term" value="P:ubiquitin-dependent protein catabolic process"/>
    <property type="evidence" value="ECO:0007669"/>
    <property type="project" value="TreeGrafter"/>
</dbReference>
<organism evidence="3 4">
    <name type="scientific">Collybia nuda</name>
    <dbReference type="NCBI Taxonomy" id="64659"/>
    <lineage>
        <taxon>Eukaryota</taxon>
        <taxon>Fungi</taxon>
        <taxon>Dikarya</taxon>
        <taxon>Basidiomycota</taxon>
        <taxon>Agaricomycotina</taxon>
        <taxon>Agaricomycetes</taxon>
        <taxon>Agaricomycetidae</taxon>
        <taxon>Agaricales</taxon>
        <taxon>Tricholomatineae</taxon>
        <taxon>Clitocybaceae</taxon>
        <taxon>Collybia</taxon>
    </lineage>
</organism>
<dbReference type="PANTHER" id="PTHR22696:SF1">
    <property type="entry name" value="E3 UBIQUITIN-PROTEIN LIGASE RNF26"/>
    <property type="match status" value="1"/>
</dbReference>
<keyword evidence="1" id="KW-0862">Zinc</keyword>
<dbReference type="InterPro" id="IPR013083">
    <property type="entry name" value="Znf_RING/FYVE/PHD"/>
</dbReference>
<dbReference type="Gene3D" id="3.30.40.10">
    <property type="entry name" value="Zinc/RING finger domain, C3HC4 (zinc finger)"/>
    <property type="match status" value="1"/>
</dbReference>
<keyword evidence="1" id="KW-0479">Metal-binding</keyword>
<accession>A0A9P6CQX2</accession>
<dbReference type="EMBL" id="MU150230">
    <property type="protein sequence ID" value="KAF9469449.1"/>
    <property type="molecule type" value="Genomic_DNA"/>
</dbReference>
<comment type="caution">
    <text evidence="3">The sequence shown here is derived from an EMBL/GenBank/DDBJ whole genome shotgun (WGS) entry which is preliminary data.</text>
</comment>
<evidence type="ECO:0000313" key="3">
    <source>
        <dbReference type="EMBL" id="KAF9469449.1"/>
    </source>
</evidence>
<dbReference type="GO" id="GO:0016567">
    <property type="term" value="P:protein ubiquitination"/>
    <property type="evidence" value="ECO:0007669"/>
    <property type="project" value="TreeGrafter"/>
</dbReference>
<dbReference type="AlphaFoldDB" id="A0A9P6CQX2"/>
<evidence type="ECO:0000259" key="2">
    <source>
        <dbReference type="PROSITE" id="PS50089"/>
    </source>
</evidence>
<sequence length="97" mass="11436">MATNRVDSWIEDRRTAGVVRWERVREEERKEREREERERDRCVVCMTEGREVICWPCRCLAMCNPCREALAAQSAASTHRCPCCRRGVDGFSRIYVP</sequence>
<dbReference type="GO" id="GO:0008270">
    <property type="term" value="F:zinc ion binding"/>
    <property type="evidence" value="ECO:0007669"/>
    <property type="project" value="UniProtKB-KW"/>
</dbReference>
<dbReference type="Proteomes" id="UP000807353">
    <property type="component" value="Unassembled WGS sequence"/>
</dbReference>
<keyword evidence="1" id="KW-0863">Zinc-finger</keyword>